<dbReference type="InterPro" id="IPR004692">
    <property type="entry name" value="SecG"/>
</dbReference>
<keyword evidence="8 10" id="KW-0811">Translocation</keyword>
<name>A0AAE3EF91_9SPIR</name>
<evidence type="ECO:0000256" key="4">
    <source>
        <dbReference type="ARBA" id="ARBA00022475"/>
    </source>
</evidence>
<dbReference type="GO" id="GO:0043952">
    <property type="term" value="P:protein transport by the Sec complex"/>
    <property type="evidence" value="ECO:0007669"/>
    <property type="project" value="TreeGrafter"/>
</dbReference>
<feature type="region of interest" description="Disordered" evidence="11">
    <location>
        <begin position="102"/>
        <end position="123"/>
    </location>
</feature>
<dbReference type="GO" id="GO:0065002">
    <property type="term" value="P:intracellular protein transmembrane transport"/>
    <property type="evidence" value="ECO:0007669"/>
    <property type="project" value="TreeGrafter"/>
</dbReference>
<evidence type="ECO:0000256" key="3">
    <source>
        <dbReference type="ARBA" id="ARBA00022448"/>
    </source>
</evidence>
<proteinExistence type="inferred from homology"/>
<dbReference type="PANTHER" id="PTHR34182">
    <property type="entry name" value="PROTEIN-EXPORT MEMBRANE PROTEIN SECG"/>
    <property type="match status" value="1"/>
</dbReference>
<dbReference type="Pfam" id="PF03840">
    <property type="entry name" value="SecG"/>
    <property type="match status" value="1"/>
</dbReference>
<evidence type="ECO:0000256" key="1">
    <source>
        <dbReference type="ARBA" id="ARBA00004651"/>
    </source>
</evidence>
<feature type="transmembrane region" description="Helical" evidence="10">
    <location>
        <begin position="7"/>
        <end position="25"/>
    </location>
</feature>
<dbReference type="RefSeq" id="WP_230752246.1">
    <property type="nucleotide sequence ID" value="NZ_JAINWA010000001.1"/>
</dbReference>
<dbReference type="GO" id="GO:0009306">
    <property type="term" value="P:protein secretion"/>
    <property type="evidence" value="ECO:0007669"/>
    <property type="project" value="UniProtKB-UniRule"/>
</dbReference>
<dbReference type="NCBIfam" id="TIGR00810">
    <property type="entry name" value="secG"/>
    <property type="match status" value="1"/>
</dbReference>
<keyword evidence="7 10" id="KW-1133">Transmembrane helix</keyword>
<evidence type="ECO:0000256" key="9">
    <source>
        <dbReference type="ARBA" id="ARBA00023136"/>
    </source>
</evidence>
<dbReference type="EMBL" id="JAINWA010000001">
    <property type="protein sequence ID" value="MCD1653327.1"/>
    <property type="molecule type" value="Genomic_DNA"/>
</dbReference>
<dbReference type="PRINTS" id="PR01651">
    <property type="entry name" value="SECGEXPORT"/>
</dbReference>
<evidence type="ECO:0000313" key="13">
    <source>
        <dbReference type="Proteomes" id="UP001198163"/>
    </source>
</evidence>
<dbReference type="PANTHER" id="PTHR34182:SF1">
    <property type="entry name" value="PROTEIN-EXPORT MEMBRANE PROTEIN SECG"/>
    <property type="match status" value="1"/>
</dbReference>
<evidence type="ECO:0000256" key="6">
    <source>
        <dbReference type="ARBA" id="ARBA00022927"/>
    </source>
</evidence>
<reference evidence="12" key="1">
    <citation type="submission" date="2021-08" db="EMBL/GenBank/DDBJ databases">
        <title>Comparative analyses of Brucepasteria parasyntrophica and Teretinema zuelzerae.</title>
        <authorList>
            <person name="Song Y."/>
            <person name="Brune A."/>
        </authorList>
    </citation>
    <scope>NUCLEOTIDE SEQUENCE</scope>
    <source>
        <strain evidence="12">DSM 1903</strain>
    </source>
</reference>
<evidence type="ECO:0000313" key="12">
    <source>
        <dbReference type="EMBL" id="MCD1653327.1"/>
    </source>
</evidence>
<accession>A0AAE3EF91</accession>
<evidence type="ECO:0000256" key="10">
    <source>
        <dbReference type="RuleBase" id="RU365087"/>
    </source>
</evidence>
<sequence length="123" mass="12758">MGIIGVILLVVFVIICLLIIALVLVQNEDGDGLGGLLSGGSNSAFGSRSANVLTRATYVVVTLFFVSAFFLAFINKSPSDKGIEAAARQAQIESSDTEWFLEESAEDASVETGTAPADAASAE</sequence>
<evidence type="ECO:0000256" key="5">
    <source>
        <dbReference type="ARBA" id="ARBA00022692"/>
    </source>
</evidence>
<keyword evidence="4 10" id="KW-1003">Cell membrane</keyword>
<comment type="similarity">
    <text evidence="2 10">Belongs to the SecG family.</text>
</comment>
<comment type="caution">
    <text evidence="12">The sequence shown here is derived from an EMBL/GenBank/DDBJ whole genome shotgun (WGS) entry which is preliminary data.</text>
</comment>
<evidence type="ECO:0000256" key="2">
    <source>
        <dbReference type="ARBA" id="ARBA00008445"/>
    </source>
</evidence>
<comment type="function">
    <text evidence="10">Involved in protein export. Participates in an early event of protein translocation.</text>
</comment>
<keyword evidence="6 10" id="KW-0653">Protein transport</keyword>
<dbReference type="AlphaFoldDB" id="A0AAE3EF91"/>
<gene>
    <name evidence="12" type="primary">secG</name>
    <name evidence="12" type="ORF">K7J14_01270</name>
</gene>
<keyword evidence="9 10" id="KW-0472">Membrane</keyword>
<protein>
    <recommendedName>
        <fullName evidence="10">Protein-export membrane protein SecG</fullName>
    </recommendedName>
</protein>
<keyword evidence="13" id="KW-1185">Reference proteome</keyword>
<dbReference type="Proteomes" id="UP001198163">
    <property type="component" value="Unassembled WGS sequence"/>
</dbReference>
<keyword evidence="5 10" id="KW-0812">Transmembrane</keyword>
<evidence type="ECO:0000256" key="8">
    <source>
        <dbReference type="ARBA" id="ARBA00023010"/>
    </source>
</evidence>
<evidence type="ECO:0000256" key="7">
    <source>
        <dbReference type="ARBA" id="ARBA00022989"/>
    </source>
</evidence>
<evidence type="ECO:0000256" key="11">
    <source>
        <dbReference type="SAM" id="MobiDB-lite"/>
    </source>
</evidence>
<organism evidence="12 13">
    <name type="scientific">Teretinema zuelzerae</name>
    <dbReference type="NCBI Taxonomy" id="156"/>
    <lineage>
        <taxon>Bacteria</taxon>
        <taxon>Pseudomonadati</taxon>
        <taxon>Spirochaetota</taxon>
        <taxon>Spirochaetia</taxon>
        <taxon>Spirochaetales</taxon>
        <taxon>Treponemataceae</taxon>
        <taxon>Teretinema</taxon>
    </lineage>
</organism>
<feature type="transmembrane region" description="Helical" evidence="10">
    <location>
        <begin position="56"/>
        <end position="74"/>
    </location>
</feature>
<keyword evidence="3 10" id="KW-0813">Transport</keyword>
<dbReference type="GO" id="GO:0015450">
    <property type="term" value="F:protein-transporting ATPase activity"/>
    <property type="evidence" value="ECO:0007669"/>
    <property type="project" value="UniProtKB-UniRule"/>
</dbReference>
<dbReference type="GO" id="GO:0005886">
    <property type="term" value="C:plasma membrane"/>
    <property type="evidence" value="ECO:0007669"/>
    <property type="project" value="UniProtKB-SubCell"/>
</dbReference>
<comment type="subcellular location">
    <subcellularLocation>
        <location evidence="1 10">Cell membrane</location>
        <topology evidence="1 10">Multi-pass membrane protein</topology>
    </subcellularLocation>
</comment>